<accession>A0ABS5ZCN1</accession>
<evidence type="ECO:0000313" key="3">
    <source>
        <dbReference type="EMBL" id="MBU2711819.1"/>
    </source>
</evidence>
<dbReference type="SUPFAM" id="SSF63380">
    <property type="entry name" value="Riboflavin synthase domain-like"/>
    <property type="match status" value="1"/>
</dbReference>
<sequence length="295" mass="32655">MRLSALGSLNPREKAVEKVAPAKKKRNSPQLLSVIKTMRISPYMQRITLTGDSLKNFPVGRGGAHIKVFFPLPHQQQPVLPTLGPSGVIWPPKEEKPITRTYSVRHYDPQLNQLTIDFVLHGEKSPASGWALNARVGDKIGIAGPGGPDPLLTPADWHIISGDMTALPAISAILEMLPEHAQGHVFIEVKNQAEKQILTTAAKGLKVHWLYSEHQPAGTTSLQLEAIQHVPKPVNASSISAWVAGENAAVIAIRDYLKEKYGLNKKSLYAVPYWRYGYDEEGYHAERHKVMDESY</sequence>
<evidence type="ECO:0000256" key="1">
    <source>
        <dbReference type="ARBA" id="ARBA00035644"/>
    </source>
</evidence>
<dbReference type="InterPro" id="IPR017938">
    <property type="entry name" value="Riboflavin_synthase-like_b-brl"/>
</dbReference>
<dbReference type="InterPro" id="IPR039261">
    <property type="entry name" value="FNR_nucleotide-bd"/>
</dbReference>
<evidence type="ECO:0000259" key="2">
    <source>
        <dbReference type="PROSITE" id="PS51384"/>
    </source>
</evidence>
<reference evidence="3 4" key="1">
    <citation type="submission" date="2021-04" db="EMBL/GenBank/DDBJ databases">
        <authorList>
            <person name="Pira H."/>
            <person name="Risdian C."/>
            <person name="Wink J."/>
        </authorList>
    </citation>
    <scope>NUCLEOTIDE SEQUENCE [LARGE SCALE GENOMIC DNA]</scope>
    <source>
        <strain evidence="3 4">WH53</strain>
    </source>
</reference>
<comment type="similarity">
    <text evidence="1">Belongs to the SIP oxidoreductase family.</text>
</comment>
<feature type="domain" description="FAD-binding FR-type" evidence="2">
    <location>
        <begin position="27"/>
        <end position="152"/>
    </location>
</feature>
<dbReference type="EMBL" id="JAGSOY010000025">
    <property type="protein sequence ID" value="MBU2711819.1"/>
    <property type="molecule type" value="Genomic_DNA"/>
</dbReference>
<name>A0ABS5ZCN1_9GAMM</name>
<dbReference type="Proteomes" id="UP000690515">
    <property type="component" value="Unassembled WGS sequence"/>
</dbReference>
<dbReference type="Pfam" id="PF04954">
    <property type="entry name" value="SIP"/>
    <property type="match status" value="1"/>
</dbReference>
<keyword evidence="4" id="KW-1185">Reference proteome</keyword>
<organism evidence="3 4">
    <name type="scientific">Zooshikella harenae</name>
    <dbReference type="NCBI Taxonomy" id="2827238"/>
    <lineage>
        <taxon>Bacteria</taxon>
        <taxon>Pseudomonadati</taxon>
        <taxon>Pseudomonadota</taxon>
        <taxon>Gammaproteobacteria</taxon>
        <taxon>Oceanospirillales</taxon>
        <taxon>Zooshikellaceae</taxon>
        <taxon>Zooshikella</taxon>
    </lineage>
</organism>
<dbReference type="InterPro" id="IPR007037">
    <property type="entry name" value="SIP_rossman_dom"/>
</dbReference>
<dbReference type="CDD" id="cd06193">
    <property type="entry name" value="siderophore_interacting"/>
    <property type="match status" value="1"/>
</dbReference>
<evidence type="ECO:0000313" key="4">
    <source>
        <dbReference type="Proteomes" id="UP000690515"/>
    </source>
</evidence>
<dbReference type="Gene3D" id="3.40.50.80">
    <property type="entry name" value="Nucleotide-binding domain of ferredoxin-NADP reductase (FNR) module"/>
    <property type="match status" value="1"/>
</dbReference>
<dbReference type="Gene3D" id="2.40.30.10">
    <property type="entry name" value="Translation factors"/>
    <property type="match status" value="1"/>
</dbReference>
<dbReference type="InterPro" id="IPR013113">
    <property type="entry name" value="SIP_FAD-bd"/>
</dbReference>
<comment type="caution">
    <text evidence="3">The sequence shown here is derived from an EMBL/GenBank/DDBJ whole genome shotgun (WGS) entry which is preliminary data.</text>
</comment>
<dbReference type="RefSeq" id="WP_215819973.1">
    <property type="nucleotide sequence ID" value="NZ_JAGSOY010000025.1"/>
</dbReference>
<dbReference type="Pfam" id="PF08021">
    <property type="entry name" value="FAD_binding_9"/>
    <property type="match status" value="1"/>
</dbReference>
<gene>
    <name evidence="3" type="ORF">KCG35_12185</name>
</gene>
<protein>
    <submittedName>
        <fullName evidence="3">Siderophore-interacting protein</fullName>
    </submittedName>
</protein>
<proteinExistence type="inferred from homology"/>
<dbReference type="PROSITE" id="PS51384">
    <property type="entry name" value="FAD_FR"/>
    <property type="match status" value="1"/>
</dbReference>
<dbReference type="InterPro" id="IPR039374">
    <property type="entry name" value="SIP_fam"/>
</dbReference>
<dbReference type="PANTHER" id="PTHR30157">
    <property type="entry name" value="FERRIC REDUCTASE, NADPH-DEPENDENT"/>
    <property type="match status" value="1"/>
</dbReference>
<dbReference type="PANTHER" id="PTHR30157:SF0">
    <property type="entry name" value="NADPH-DEPENDENT FERRIC-CHELATE REDUCTASE"/>
    <property type="match status" value="1"/>
</dbReference>
<dbReference type="InterPro" id="IPR017927">
    <property type="entry name" value="FAD-bd_FR_type"/>
</dbReference>